<proteinExistence type="inferred from homology"/>
<dbReference type="EMBL" id="MU157853">
    <property type="protein sequence ID" value="KAF9528437.1"/>
    <property type="molecule type" value="Genomic_DNA"/>
</dbReference>
<dbReference type="InterPro" id="IPR029058">
    <property type="entry name" value="AB_hydrolase_fold"/>
</dbReference>
<reference evidence="12" key="1">
    <citation type="submission" date="2020-11" db="EMBL/GenBank/DDBJ databases">
        <authorList>
            <consortium name="DOE Joint Genome Institute"/>
            <person name="Ahrendt S."/>
            <person name="Riley R."/>
            <person name="Andreopoulos W."/>
            <person name="Labutti K."/>
            <person name="Pangilinan J."/>
            <person name="Ruiz-Duenas F.J."/>
            <person name="Barrasa J.M."/>
            <person name="Sanchez-Garcia M."/>
            <person name="Camarero S."/>
            <person name="Miyauchi S."/>
            <person name="Serrano A."/>
            <person name="Linde D."/>
            <person name="Babiker R."/>
            <person name="Drula E."/>
            <person name="Ayuso-Fernandez I."/>
            <person name="Pacheco R."/>
            <person name="Padilla G."/>
            <person name="Ferreira P."/>
            <person name="Barriuso J."/>
            <person name="Kellner H."/>
            <person name="Castanera R."/>
            <person name="Alfaro M."/>
            <person name="Ramirez L."/>
            <person name="Pisabarro A.G."/>
            <person name="Kuo A."/>
            <person name="Tritt A."/>
            <person name="Lipzen A."/>
            <person name="He G."/>
            <person name="Yan M."/>
            <person name="Ng V."/>
            <person name="Cullen D."/>
            <person name="Martin F."/>
            <person name="Rosso M.-N."/>
            <person name="Henrissat B."/>
            <person name="Hibbett D."/>
            <person name="Martinez A.T."/>
            <person name="Grigoriev I.V."/>
        </authorList>
    </citation>
    <scope>NUCLEOTIDE SEQUENCE</scope>
    <source>
        <strain evidence="12">CBS 506.95</strain>
    </source>
</reference>
<dbReference type="EC" id="3.1.1.117" evidence="9"/>
<keyword evidence="5 10" id="KW-0732">Signal</keyword>
<name>A0A9P6JPE7_9AGAR</name>
<evidence type="ECO:0000256" key="8">
    <source>
        <dbReference type="ARBA" id="ARBA00024511"/>
    </source>
</evidence>
<dbReference type="OrthoDB" id="3781271at2759"/>
<dbReference type="GO" id="GO:0005576">
    <property type="term" value="C:extracellular region"/>
    <property type="evidence" value="ECO:0007669"/>
    <property type="project" value="UniProtKB-SubCell"/>
</dbReference>
<evidence type="ECO:0000259" key="11">
    <source>
        <dbReference type="Pfam" id="PF22244"/>
    </source>
</evidence>
<dbReference type="Gene3D" id="3.40.50.1820">
    <property type="entry name" value="alpha/beta hydrolase"/>
    <property type="match status" value="1"/>
</dbReference>
<keyword evidence="6" id="KW-0378">Hydrolase</keyword>
<evidence type="ECO:0000256" key="10">
    <source>
        <dbReference type="SAM" id="SignalP"/>
    </source>
</evidence>
<protein>
    <recommendedName>
        <fullName evidence="9">(4-O-methyl)-D-glucuronate--lignin esterase</fullName>
        <ecNumber evidence="9">3.1.1.117</ecNumber>
    </recommendedName>
</protein>
<evidence type="ECO:0000256" key="4">
    <source>
        <dbReference type="ARBA" id="ARBA00022525"/>
    </source>
</evidence>
<keyword evidence="3" id="KW-0719">Serine esterase</keyword>
<evidence type="ECO:0000313" key="12">
    <source>
        <dbReference type="EMBL" id="KAF9528437.1"/>
    </source>
</evidence>
<evidence type="ECO:0000256" key="1">
    <source>
        <dbReference type="ARBA" id="ARBA00004613"/>
    </source>
</evidence>
<feature type="chain" id="PRO_5040328940" description="(4-O-methyl)-D-glucuronate--lignin esterase" evidence="10">
    <location>
        <begin position="19"/>
        <end position="397"/>
    </location>
</feature>
<accession>A0A9P6JPE7</accession>
<dbReference type="Proteomes" id="UP000807306">
    <property type="component" value="Unassembled WGS sequence"/>
</dbReference>
<evidence type="ECO:0000256" key="5">
    <source>
        <dbReference type="ARBA" id="ARBA00022729"/>
    </source>
</evidence>
<dbReference type="InterPro" id="IPR054579">
    <property type="entry name" value="GCE-like_dom"/>
</dbReference>
<comment type="caution">
    <text evidence="12">The sequence shown here is derived from an EMBL/GenBank/DDBJ whole genome shotgun (WGS) entry which is preliminary data.</text>
</comment>
<feature type="signal peptide" evidence="10">
    <location>
        <begin position="1"/>
        <end position="18"/>
    </location>
</feature>
<keyword evidence="7" id="KW-0439">Lignin degradation</keyword>
<dbReference type="Pfam" id="PF22244">
    <property type="entry name" value="GCE_fung"/>
    <property type="match status" value="1"/>
</dbReference>
<dbReference type="GO" id="GO:0046274">
    <property type="term" value="P:lignin catabolic process"/>
    <property type="evidence" value="ECO:0007669"/>
    <property type="project" value="UniProtKB-KW"/>
</dbReference>
<evidence type="ECO:0000313" key="13">
    <source>
        <dbReference type="Proteomes" id="UP000807306"/>
    </source>
</evidence>
<evidence type="ECO:0000256" key="7">
    <source>
        <dbReference type="ARBA" id="ARBA00023185"/>
    </source>
</evidence>
<evidence type="ECO:0000256" key="3">
    <source>
        <dbReference type="ARBA" id="ARBA00022487"/>
    </source>
</evidence>
<gene>
    <name evidence="12" type="ORF">CPB83DRAFT_854616</name>
</gene>
<sequence>MIFISIFFALGLTLIAFARPEPPINCPGLPDDFTLQNYTKLTDPFTDVRGKKITTKQQWACRRQEISQLLQQYELGPLPPKPARFFATFQDGVLNITTFEGSKYTSFAVQVVGNEAGTSRQPIPAIISLGGLSIPKPDGIASITFNNDEIANQGGLQSRGVGKFYDLYGSDHPASATIAWAWGVARIIDALEGTTGHNIDPTKLALTGCSRNGKGTIVAGAFNDRIALTIPQESGTGGTGCWRIADQNEVEGVNVQTLREIVTENVWFSPTLDEFVNKTTLLPFDHHLLAALIAPRALLDVASSAFSWLGPESQFGCMKTAHKVWEALGVPDNMGISEIGDHNHCAFPDTQQGDLDAYIQKFLLGQDSDTNILKTDLEDNAGFVEKDWIEWATPTLA</sequence>
<dbReference type="GO" id="GO:0052689">
    <property type="term" value="F:carboxylic ester hydrolase activity"/>
    <property type="evidence" value="ECO:0007669"/>
    <property type="project" value="UniProtKB-KW"/>
</dbReference>
<keyword evidence="4" id="KW-0964">Secreted</keyword>
<comment type="subcellular location">
    <subcellularLocation>
        <location evidence="1">Secreted</location>
    </subcellularLocation>
</comment>
<evidence type="ECO:0000256" key="2">
    <source>
        <dbReference type="ARBA" id="ARBA00010092"/>
    </source>
</evidence>
<evidence type="ECO:0000256" key="9">
    <source>
        <dbReference type="ARBA" id="ARBA00026105"/>
    </source>
</evidence>
<comment type="catalytic activity">
    <reaction evidence="8">
        <text>a 4-O-methyl-alpha-D-glucuronosyl ester derivative + H2O = 4-O-methyl-alpha-D-glucuronate derivative + an alcohol + H(+)</text>
        <dbReference type="Rhea" id="RHEA:67452"/>
        <dbReference type="ChEBI" id="CHEBI:15377"/>
        <dbReference type="ChEBI" id="CHEBI:15378"/>
        <dbReference type="ChEBI" id="CHEBI:30879"/>
        <dbReference type="ChEBI" id="CHEBI:171667"/>
        <dbReference type="ChEBI" id="CHEBI:171668"/>
        <dbReference type="EC" id="3.1.1.117"/>
    </reaction>
    <physiologicalReaction direction="left-to-right" evidence="8">
        <dbReference type="Rhea" id="RHEA:67453"/>
    </physiologicalReaction>
</comment>
<dbReference type="SUPFAM" id="SSF53474">
    <property type="entry name" value="alpha/beta-Hydrolases"/>
    <property type="match status" value="1"/>
</dbReference>
<feature type="domain" description="4-O-methyl-glucuronoyl methylesterase-like" evidence="11">
    <location>
        <begin position="96"/>
        <end position="329"/>
    </location>
</feature>
<dbReference type="AlphaFoldDB" id="A0A9P6JPE7"/>
<comment type="similarity">
    <text evidence="2">Belongs to the carbohydrate esterase 15 (CE15) family.</text>
</comment>
<keyword evidence="13" id="KW-1185">Reference proteome</keyword>
<evidence type="ECO:0000256" key="6">
    <source>
        <dbReference type="ARBA" id="ARBA00022801"/>
    </source>
</evidence>
<organism evidence="12 13">
    <name type="scientific">Crepidotus variabilis</name>
    <dbReference type="NCBI Taxonomy" id="179855"/>
    <lineage>
        <taxon>Eukaryota</taxon>
        <taxon>Fungi</taxon>
        <taxon>Dikarya</taxon>
        <taxon>Basidiomycota</taxon>
        <taxon>Agaricomycotina</taxon>
        <taxon>Agaricomycetes</taxon>
        <taxon>Agaricomycetidae</taxon>
        <taxon>Agaricales</taxon>
        <taxon>Agaricineae</taxon>
        <taxon>Crepidotaceae</taxon>
        <taxon>Crepidotus</taxon>
    </lineage>
</organism>